<dbReference type="AlphaFoldDB" id="A0A7W7PZK7"/>
<evidence type="ECO:0000259" key="6">
    <source>
        <dbReference type="Pfam" id="PF00501"/>
    </source>
</evidence>
<dbReference type="PROSITE" id="PS00455">
    <property type="entry name" value="AMP_BINDING"/>
    <property type="match status" value="1"/>
</dbReference>
<sequence length="607" mass="65138">MNETTSSHRTSLHRTLCASFQDFVKKTPDEVIIRTPGGATEITWREWDKRVRKLAAGLAALGVKRGDTVGLMLANRPEFHLVDAAALHLGAAPFSIYNTSTPEQIAYLFGNAGNKVVFCDERFLPRVQEAGGGVEHIVSVDDVSDVDGVLTLADLEAKGDPDFDFDAAWQAVEPGDLSTIIYTSGTTGPPKGVELTHANVIAEADAVRILFNANAGDRVLSYLPAAHIADRVTAQYFAILFGIQVTCVADLTKLAEALQDVRPHSFFAVPRVWQKLKAAIDVGLAAEPSGAKRRIATWAIETGVKAARHKLAGRPLPPVLAAQHRVADKLVLAKLRDKLGLDEVTGPASGASAISPDILEFFWGLGIPVYEVWGMSETGGATTANAPGQTKLGTVGRAVKDMEIKIAEDGELLTKGPTIMRGYRNDPEKTAETIDADGWLHTGDIAEVDADGYVRIVDRKKELIINASGKNMSPSNIENAIKAATSLVGQVVAIGDDRPYVAAIAVLDPDSAAAFAKQHGFGGASPDELVEHPELRAAVLAGVKEGNQKLARVEQVKRLRLLPSTWEPGGDELTPTMKLRRKPIAQKYATEIDSLFADTPDDKILQP</sequence>
<keyword evidence="2" id="KW-0436">Ligase</keyword>
<proteinExistence type="inferred from homology"/>
<dbReference type="Gene3D" id="3.40.50.12780">
    <property type="entry name" value="N-terminal domain of ligase-like"/>
    <property type="match status" value="1"/>
</dbReference>
<evidence type="ECO:0000256" key="5">
    <source>
        <dbReference type="ARBA" id="ARBA00032875"/>
    </source>
</evidence>
<evidence type="ECO:0000256" key="3">
    <source>
        <dbReference type="ARBA" id="ARBA00022832"/>
    </source>
</evidence>
<dbReference type="Pfam" id="PF00501">
    <property type="entry name" value="AMP-binding"/>
    <property type="match status" value="1"/>
</dbReference>
<keyword evidence="8" id="KW-1185">Reference proteome</keyword>
<dbReference type="EMBL" id="JACHJQ010000001">
    <property type="protein sequence ID" value="MBB4904221.1"/>
    <property type="molecule type" value="Genomic_DNA"/>
</dbReference>
<dbReference type="PANTHER" id="PTHR43272:SF32">
    <property type="entry name" value="AMP-DEPENDENT SYNTHETASE_LIGASE DOMAIN-CONTAINING PROTEIN"/>
    <property type="match status" value="1"/>
</dbReference>
<reference evidence="7 8" key="1">
    <citation type="submission" date="2020-08" db="EMBL/GenBank/DDBJ databases">
        <title>Genomic Encyclopedia of Type Strains, Phase III (KMG-III): the genomes of soil and plant-associated and newly described type strains.</title>
        <authorList>
            <person name="Whitman W."/>
        </authorList>
    </citation>
    <scope>NUCLEOTIDE SEQUENCE [LARGE SCALE GENOMIC DNA]</scope>
    <source>
        <strain evidence="7 8">CECT 8960</strain>
    </source>
</reference>
<dbReference type="RefSeq" id="WP_184808500.1">
    <property type="nucleotide sequence ID" value="NZ_JACHJQ010000001.1"/>
</dbReference>
<keyword evidence="3" id="KW-0276">Fatty acid metabolism</keyword>
<evidence type="ECO:0000313" key="8">
    <source>
        <dbReference type="Proteomes" id="UP000520767"/>
    </source>
</evidence>
<dbReference type="SUPFAM" id="SSF56801">
    <property type="entry name" value="Acetyl-CoA synthetase-like"/>
    <property type="match status" value="1"/>
</dbReference>
<dbReference type="InterPro" id="IPR042099">
    <property type="entry name" value="ANL_N_sf"/>
</dbReference>
<dbReference type="InterPro" id="IPR020845">
    <property type="entry name" value="AMP-binding_CS"/>
</dbReference>
<gene>
    <name evidence="7" type="ORF">FHR82_000431</name>
</gene>
<feature type="domain" description="AMP-dependent synthetase/ligase" evidence="6">
    <location>
        <begin position="20"/>
        <end position="423"/>
    </location>
</feature>
<dbReference type="GO" id="GO:0004467">
    <property type="term" value="F:long-chain fatty acid-CoA ligase activity"/>
    <property type="evidence" value="ECO:0007669"/>
    <property type="project" value="TreeGrafter"/>
</dbReference>
<dbReference type="CDD" id="cd05907">
    <property type="entry name" value="VL_LC_FACS_like"/>
    <property type="match status" value="1"/>
</dbReference>
<accession>A0A7W7PZK7</accession>
<name>A0A7W7PZK7_9PSEU</name>
<dbReference type="Proteomes" id="UP000520767">
    <property type="component" value="Unassembled WGS sequence"/>
</dbReference>
<organism evidence="7 8">
    <name type="scientific">Actinophytocola algeriensis</name>
    <dbReference type="NCBI Taxonomy" id="1768010"/>
    <lineage>
        <taxon>Bacteria</taxon>
        <taxon>Bacillati</taxon>
        <taxon>Actinomycetota</taxon>
        <taxon>Actinomycetes</taxon>
        <taxon>Pseudonocardiales</taxon>
        <taxon>Pseudonocardiaceae</taxon>
    </lineage>
</organism>
<evidence type="ECO:0000256" key="2">
    <source>
        <dbReference type="ARBA" id="ARBA00022598"/>
    </source>
</evidence>
<evidence type="ECO:0000256" key="1">
    <source>
        <dbReference type="ARBA" id="ARBA00006432"/>
    </source>
</evidence>
<protein>
    <recommendedName>
        <fullName evidence="5">Acyl-CoA synthetase</fullName>
    </recommendedName>
</protein>
<keyword evidence="4" id="KW-0443">Lipid metabolism</keyword>
<comment type="similarity">
    <text evidence="1">Belongs to the ATP-dependent AMP-binding enzyme family.</text>
</comment>
<dbReference type="GO" id="GO:0016020">
    <property type="term" value="C:membrane"/>
    <property type="evidence" value="ECO:0007669"/>
    <property type="project" value="TreeGrafter"/>
</dbReference>
<comment type="caution">
    <text evidence="7">The sequence shown here is derived from an EMBL/GenBank/DDBJ whole genome shotgun (WGS) entry which is preliminary data.</text>
</comment>
<dbReference type="PANTHER" id="PTHR43272">
    <property type="entry name" value="LONG-CHAIN-FATTY-ACID--COA LIGASE"/>
    <property type="match status" value="1"/>
</dbReference>
<evidence type="ECO:0000256" key="4">
    <source>
        <dbReference type="ARBA" id="ARBA00023098"/>
    </source>
</evidence>
<dbReference type="Pfam" id="PF23562">
    <property type="entry name" value="AMP-binding_C_3"/>
    <property type="match status" value="1"/>
</dbReference>
<evidence type="ECO:0000313" key="7">
    <source>
        <dbReference type="EMBL" id="MBB4904221.1"/>
    </source>
</evidence>
<dbReference type="InterPro" id="IPR000873">
    <property type="entry name" value="AMP-dep_synth/lig_dom"/>
</dbReference>